<evidence type="ECO:0000313" key="2">
    <source>
        <dbReference type="EMBL" id="KWV84809.1"/>
    </source>
</evidence>
<proteinExistence type="predicted"/>
<evidence type="ECO:0000256" key="1">
    <source>
        <dbReference type="SAM" id="MobiDB-lite"/>
    </source>
</evidence>
<dbReference type="Proteomes" id="UP000061348">
    <property type="component" value="Unassembled WGS sequence"/>
</dbReference>
<reference evidence="2 3" key="1">
    <citation type="submission" date="2015-05" db="EMBL/GenBank/DDBJ databases">
        <title>A genomic and transcriptomic approach to investigate the blue pigment phenotype in Pseudomonas fluorescens.</title>
        <authorList>
            <person name="Andreani N.A."/>
            <person name="Cardazzo B."/>
        </authorList>
    </citation>
    <scope>NUCLEOTIDE SEQUENCE [LARGE SCALE GENOMIC DNA]</scope>
    <source>
        <strain evidence="2 3">Ps_22</strain>
    </source>
</reference>
<accession>A0A120G5Y4</accession>
<feature type="compositionally biased region" description="Polar residues" evidence="1">
    <location>
        <begin position="90"/>
        <end position="100"/>
    </location>
</feature>
<organism evidence="2 3">
    <name type="scientific">Pseudomonas fluorescens</name>
    <dbReference type="NCBI Taxonomy" id="294"/>
    <lineage>
        <taxon>Bacteria</taxon>
        <taxon>Pseudomonadati</taxon>
        <taxon>Pseudomonadota</taxon>
        <taxon>Gammaproteobacteria</taxon>
        <taxon>Pseudomonadales</taxon>
        <taxon>Pseudomonadaceae</taxon>
        <taxon>Pseudomonas</taxon>
    </lineage>
</organism>
<sequence length="115" mass="12173">MAAGRFVDMENAADVRAQHLFERALHRNAAKVQDGVDALYQLMHGVFVGQVAGVYLFASVSGGGHFSYIRKAQHLGIRTHAFTQDFAQAAGGTSEQQTVEGSGGGGGHGPSRFLL</sequence>
<dbReference type="EMBL" id="LCYA01000152">
    <property type="protein sequence ID" value="KWV84809.1"/>
    <property type="molecule type" value="Genomic_DNA"/>
</dbReference>
<name>A0A120G5Y4_PSEFL</name>
<evidence type="ECO:0000313" key="3">
    <source>
        <dbReference type="Proteomes" id="UP000061348"/>
    </source>
</evidence>
<protein>
    <submittedName>
        <fullName evidence="2">Uncharacterized protein</fullName>
    </submittedName>
</protein>
<comment type="caution">
    <text evidence="2">The sequence shown here is derived from an EMBL/GenBank/DDBJ whole genome shotgun (WGS) entry which is preliminary data.</text>
</comment>
<gene>
    <name evidence="2" type="ORF">PFLmoz3_05523</name>
</gene>
<feature type="region of interest" description="Disordered" evidence="1">
    <location>
        <begin position="90"/>
        <end position="115"/>
    </location>
</feature>
<dbReference type="AlphaFoldDB" id="A0A120G5Y4"/>